<evidence type="ECO:0000313" key="23">
    <source>
        <dbReference type="RefSeq" id="XP_022080994.1"/>
    </source>
</evidence>
<evidence type="ECO:0000256" key="10">
    <source>
        <dbReference type="ARBA" id="ARBA00023002"/>
    </source>
</evidence>
<feature type="domain" description="Acyl-CoA dehydrogenase/oxidase N-terminal" evidence="20">
    <location>
        <begin position="86"/>
        <end position="190"/>
    </location>
</feature>
<dbReference type="InterPro" id="IPR046373">
    <property type="entry name" value="Acyl-CoA_Oxase/DH_mid-dom_sf"/>
</dbReference>
<dbReference type="Pfam" id="PF02770">
    <property type="entry name" value="Acyl-CoA_dh_M"/>
    <property type="match status" value="1"/>
</dbReference>
<dbReference type="InterPro" id="IPR006091">
    <property type="entry name" value="Acyl-CoA_Oxase/DH_mid-dom"/>
</dbReference>
<organism evidence="22 23">
    <name type="scientific">Acanthaster planci</name>
    <name type="common">Crown-of-thorns starfish</name>
    <dbReference type="NCBI Taxonomy" id="133434"/>
    <lineage>
        <taxon>Eukaryota</taxon>
        <taxon>Metazoa</taxon>
        <taxon>Echinodermata</taxon>
        <taxon>Eleutherozoa</taxon>
        <taxon>Asterozoa</taxon>
        <taxon>Asteroidea</taxon>
        <taxon>Valvatacea</taxon>
        <taxon>Valvatida</taxon>
        <taxon>Acanthasteridae</taxon>
        <taxon>Acanthaster</taxon>
    </lineage>
</organism>
<dbReference type="GO" id="GO:0003995">
    <property type="term" value="F:acyl-CoA dehydrogenase activity"/>
    <property type="evidence" value="ECO:0007669"/>
    <property type="project" value="InterPro"/>
</dbReference>
<dbReference type="OrthoDB" id="2588832at2759"/>
<comment type="catalytic activity">
    <reaction evidence="16">
        <text>octadecanoyl-CoA + oxidized [electron-transfer flavoprotein] + H(+) = (2E)-octadecenoyl-CoA + reduced [electron-transfer flavoprotein]</text>
        <dbReference type="Rhea" id="RHEA:47240"/>
        <dbReference type="Rhea" id="RHEA-COMP:10685"/>
        <dbReference type="Rhea" id="RHEA-COMP:10686"/>
        <dbReference type="ChEBI" id="CHEBI:15378"/>
        <dbReference type="ChEBI" id="CHEBI:57394"/>
        <dbReference type="ChEBI" id="CHEBI:57692"/>
        <dbReference type="ChEBI" id="CHEBI:58307"/>
        <dbReference type="ChEBI" id="CHEBI:71412"/>
    </reaction>
    <physiologicalReaction direction="left-to-right" evidence="16">
        <dbReference type="Rhea" id="RHEA:47241"/>
    </physiologicalReaction>
</comment>
<evidence type="ECO:0000256" key="12">
    <source>
        <dbReference type="ARBA" id="ARBA00023136"/>
    </source>
</evidence>
<comment type="catalytic activity">
    <reaction evidence="14">
        <text>tetradecanoyl-CoA + oxidized [electron-transfer flavoprotein] + H(+) = (2E)-tetradecenoyl-CoA + reduced [electron-transfer flavoprotein]</text>
        <dbReference type="Rhea" id="RHEA:47316"/>
        <dbReference type="Rhea" id="RHEA-COMP:10685"/>
        <dbReference type="Rhea" id="RHEA-COMP:10686"/>
        <dbReference type="ChEBI" id="CHEBI:15378"/>
        <dbReference type="ChEBI" id="CHEBI:57385"/>
        <dbReference type="ChEBI" id="CHEBI:57692"/>
        <dbReference type="ChEBI" id="CHEBI:58307"/>
        <dbReference type="ChEBI" id="CHEBI:61405"/>
    </reaction>
    <physiologicalReaction direction="left-to-right" evidence="14">
        <dbReference type="Rhea" id="RHEA:47317"/>
    </physiologicalReaction>
</comment>
<evidence type="ECO:0000256" key="16">
    <source>
        <dbReference type="ARBA" id="ARBA00049224"/>
    </source>
</evidence>
<dbReference type="PANTHER" id="PTHR43884:SF9">
    <property type="entry name" value="COMPLEX I ASSEMBLY FACTOR ACAD9, MITOCHONDRIAL"/>
    <property type="match status" value="1"/>
</dbReference>
<evidence type="ECO:0000256" key="3">
    <source>
        <dbReference type="ARBA" id="ARBA00009347"/>
    </source>
</evidence>
<comment type="cofactor">
    <cofactor evidence="1 17">
        <name>FAD</name>
        <dbReference type="ChEBI" id="CHEBI:57692"/>
    </cofactor>
</comment>
<keyword evidence="5 17" id="KW-0285">Flavoprotein</keyword>
<evidence type="ECO:0000313" key="22">
    <source>
        <dbReference type="Proteomes" id="UP000694845"/>
    </source>
</evidence>
<dbReference type="GeneID" id="110974012"/>
<dbReference type="GO" id="GO:0050660">
    <property type="term" value="F:flavin adenine dinucleotide binding"/>
    <property type="evidence" value="ECO:0007669"/>
    <property type="project" value="InterPro"/>
</dbReference>
<dbReference type="RefSeq" id="XP_022080994.1">
    <property type="nucleotide sequence ID" value="XM_022225302.1"/>
</dbReference>
<evidence type="ECO:0000256" key="14">
    <source>
        <dbReference type="ARBA" id="ARBA00049038"/>
    </source>
</evidence>
<evidence type="ECO:0000259" key="18">
    <source>
        <dbReference type="Pfam" id="PF00441"/>
    </source>
</evidence>
<dbReference type="SUPFAM" id="SSF47203">
    <property type="entry name" value="Acyl-CoA dehydrogenase C-terminal domain-like"/>
    <property type="match status" value="1"/>
</dbReference>
<dbReference type="InterPro" id="IPR006089">
    <property type="entry name" value="Acyl-CoA_DH_CS"/>
</dbReference>
<comment type="subcellular location">
    <subcellularLocation>
        <location evidence="2">Mitochondrion inner membrane</location>
        <topology evidence="2">Peripheral membrane protein</topology>
    </subcellularLocation>
</comment>
<evidence type="ECO:0000256" key="9">
    <source>
        <dbReference type="ARBA" id="ARBA00022990"/>
    </source>
</evidence>
<dbReference type="GO" id="GO:0005743">
    <property type="term" value="C:mitochondrial inner membrane"/>
    <property type="evidence" value="ECO:0007669"/>
    <property type="project" value="UniProtKB-SubCell"/>
</dbReference>
<dbReference type="FunFam" id="1.10.540.10:FF:000001">
    <property type="entry name" value="Very long-chain-specific acyl-CoA dehydrogenase, mitochondrial"/>
    <property type="match status" value="1"/>
</dbReference>
<gene>
    <name evidence="23" type="primary">LOC110974012</name>
</gene>
<evidence type="ECO:0000256" key="4">
    <source>
        <dbReference type="ARBA" id="ARBA00022553"/>
    </source>
</evidence>
<dbReference type="InterPro" id="IPR049448">
    <property type="entry name" value="ACAD9/ACADV-like_C"/>
</dbReference>
<dbReference type="InterPro" id="IPR037069">
    <property type="entry name" value="AcylCoA_DH/ox_N_sf"/>
</dbReference>
<sequence>MFTRNFTPFSRFQRCLDTKLLSRSPQATVVVGSPKDTRPRRWDRLLHTSRPASVAFIKNLFLGRFNKEDVFPYPEISLEKYNDITQMCEPIEKFFKEDVDSKKQDTEAKIPEDTLQTLKDLGLFGMQVPQEYGGLELSNTEFARIAEITALDGAIAVTLAAHQSIGFKGILIFGNNEQKAKYLPKLASGEHIAAFALTEPSSGSDAASIRTSATLSEDGKHYLLNGSKIWISNGGIADIMTVFARTEITNDKGVKEDKITAFIVERAFGGLTSGKPEDKLGIRGSNTTEVYFENTPIPVENVLGEVGGGFKVAMNILNSGRFSMGSSGAGMLKVAVGMVTEHANARKQFNTKLRDFGLIKEKIAQMTVTAYVMESMAYLTAGMLDRPAPQDCSLEAAIVKIYSSEGSWTHVSEALQILGGLGYMKDYPYERYLRDARILLIFEGTNEILRMYVALTGMQAAGKELTETVKKLQSPLKNPGFVYKALVDRALYKMGIKKGNVKLDHDSGGVHPVFNDTAKKLEKFVTEFGYTVETLLAKYKKGIMNEQLVLKRIANILIDVYAMTAVLSRVSRSKTIGLRNCDHEMLIAKTFCQQAEERIQKNFLDISLAPDHNGDSVLERIANEVCDNRGYVAAHPLTREF</sequence>
<keyword evidence="12" id="KW-0472">Membrane</keyword>
<dbReference type="Gene3D" id="2.40.110.10">
    <property type="entry name" value="Butyryl-CoA Dehydrogenase, subunit A, domain 2"/>
    <property type="match status" value="1"/>
</dbReference>
<feature type="domain" description="Acyl-CoA dehydrogenase/oxidase C-terminal" evidence="18">
    <location>
        <begin position="307"/>
        <end position="454"/>
    </location>
</feature>
<dbReference type="Gene3D" id="1.10.540.10">
    <property type="entry name" value="Acyl-CoA dehydrogenase/oxidase, N-terminal domain"/>
    <property type="match status" value="1"/>
</dbReference>
<comment type="catalytic activity">
    <reaction evidence="13">
        <text>oxidized [electron-transfer flavoprotein] + hexadecanoyl-CoA + H(+) = (2E)-hexadecenoyl-CoA + reduced [electron-transfer flavoprotein]</text>
        <dbReference type="Rhea" id="RHEA:43448"/>
        <dbReference type="Rhea" id="RHEA-COMP:10685"/>
        <dbReference type="Rhea" id="RHEA-COMP:10686"/>
        <dbReference type="ChEBI" id="CHEBI:15378"/>
        <dbReference type="ChEBI" id="CHEBI:57379"/>
        <dbReference type="ChEBI" id="CHEBI:57692"/>
        <dbReference type="ChEBI" id="CHEBI:58307"/>
        <dbReference type="ChEBI" id="CHEBI:61526"/>
    </reaction>
    <physiologicalReaction direction="left-to-right" evidence="13">
        <dbReference type="Rhea" id="RHEA:43449"/>
    </physiologicalReaction>
</comment>
<dbReference type="InterPro" id="IPR009100">
    <property type="entry name" value="AcylCoA_DH/oxidase_NM_dom_sf"/>
</dbReference>
<feature type="domain" description="ACAD9/ACADV-like C-terminal" evidence="21">
    <location>
        <begin position="514"/>
        <end position="631"/>
    </location>
</feature>
<dbReference type="PROSITE" id="PS00073">
    <property type="entry name" value="ACYL_COA_DH_2"/>
    <property type="match status" value="1"/>
</dbReference>
<evidence type="ECO:0000256" key="17">
    <source>
        <dbReference type="RuleBase" id="RU362125"/>
    </source>
</evidence>
<keyword evidence="11" id="KW-0496">Mitochondrion</keyword>
<evidence type="ECO:0000256" key="8">
    <source>
        <dbReference type="ARBA" id="ARBA00022946"/>
    </source>
</evidence>
<keyword evidence="4" id="KW-0597">Phosphoprotein</keyword>
<dbReference type="InterPro" id="IPR013786">
    <property type="entry name" value="AcylCoA_DH/ox_N"/>
</dbReference>
<evidence type="ECO:0000256" key="15">
    <source>
        <dbReference type="ARBA" id="ARBA00049140"/>
    </source>
</evidence>
<dbReference type="FunFam" id="2.40.110.10:FF:000006">
    <property type="entry name" value="very long-chain specific acyl-CoA dehydrogenase, mitochondrial"/>
    <property type="match status" value="1"/>
</dbReference>
<dbReference type="KEGG" id="aplc:110974012"/>
<evidence type="ECO:0000256" key="6">
    <source>
        <dbReference type="ARBA" id="ARBA00022792"/>
    </source>
</evidence>
<evidence type="ECO:0000256" key="7">
    <source>
        <dbReference type="ARBA" id="ARBA00022827"/>
    </source>
</evidence>
<dbReference type="CDD" id="cd01161">
    <property type="entry name" value="VLCAD"/>
    <property type="match status" value="1"/>
</dbReference>
<dbReference type="Pfam" id="PF02771">
    <property type="entry name" value="Acyl-CoA_dh_N"/>
    <property type="match status" value="1"/>
</dbReference>
<evidence type="ECO:0000256" key="13">
    <source>
        <dbReference type="ARBA" id="ARBA00047916"/>
    </source>
</evidence>
<keyword evidence="8" id="KW-0809">Transit peptide</keyword>
<proteinExistence type="inferred from homology"/>
<name>A0A8B7XJM4_ACAPL</name>
<keyword evidence="9" id="KW-0007">Acetylation</keyword>
<feature type="domain" description="Acyl-CoA oxidase/dehydrogenase middle" evidence="19">
    <location>
        <begin position="194"/>
        <end position="294"/>
    </location>
</feature>
<evidence type="ECO:0000259" key="19">
    <source>
        <dbReference type="Pfam" id="PF02770"/>
    </source>
</evidence>
<keyword evidence="22" id="KW-1185">Reference proteome</keyword>
<dbReference type="SUPFAM" id="SSF56645">
    <property type="entry name" value="Acyl-CoA dehydrogenase NM domain-like"/>
    <property type="match status" value="1"/>
</dbReference>
<keyword evidence="6" id="KW-0999">Mitochondrion inner membrane</keyword>
<dbReference type="CTD" id="28976"/>
<dbReference type="PANTHER" id="PTHR43884">
    <property type="entry name" value="ACYL-COA DEHYDROGENASE"/>
    <property type="match status" value="1"/>
</dbReference>
<evidence type="ECO:0000256" key="1">
    <source>
        <dbReference type="ARBA" id="ARBA00001974"/>
    </source>
</evidence>
<protein>
    <submittedName>
        <fullName evidence="23">Acyl-CoA dehydrogenase family member 9, mitochondrial-like</fullName>
    </submittedName>
</protein>
<evidence type="ECO:0000256" key="11">
    <source>
        <dbReference type="ARBA" id="ARBA00023128"/>
    </source>
</evidence>
<dbReference type="FunFam" id="1.20.140.10:FF:000008">
    <property type="entry name" value="acyl-CoA dehydrogenase family member 9, mitochondrial"/>
    <property type="match status" value="1"/>
</dbReference>
<comment type="similarity">
    <text evidence="3 17">Belongs to the acyl-CoA dehydrogenase family.</text>
</comment>
<dbReference type="Gene3D" id="1.20.140.10">
    <property type="entry name" value="Butyryl-CoA Dehydrogenase, subunit A, domain 3"/>
    <property type="match status" value="2"/>
</dbReference>
<dbReference type="Proteomes" id="UP000694845">
    <property type="component" value="Unplaced"/>
</dbReference>
<keyword evidence="10 17" id="KW-0560">Oxidoreductase</keyword>
<dbReference type="AlphaFoldDB" id="A0A8B7XJM4"/>
<keyword evidence="7 17" id="KW-0274">FAD</keyword>
<dbReference type="InterPro" id="IPR009075">
    <property type="entry name" value="AcylCo_DH/oxidase_C"/>
</dbReference>
<evidence type="ECO:0000256" key="2">
    <source>
        <dbReference type="ARBA" id="ARBA00004637"/>
    </source>
</evidence>
<dbReference type="PROSITE" id="PS00072">
    <property type="entry name" value="ACYL_COA_DH_1"/>
    <property type="match status" value="1"/>
</dbReference>
<dbReference type="OMA" id="CDLANDW"/>
<evidence type="ECO:0000256" key="5">
    <source>
        <dbReference type="ARBA" id="ARBA00022630"/>
    </source>
</evidence>
<dbReference type="Pfam" id="PF00441">
    <property type="entry name" value="Acyl-CoA_dh_1"/>
    <property type="match status" value="1"/>
</dbReference>
<dbReference type="Pfam" id="PF21343">
    <property type="entry name" value="ACAD9-ACADV_C"/>
    <property type="match status" value="1"/>
</dbReference>
<dbReference type="InterPro" id="IPR036250">
    <property type="entry name" value="AcylCo_DH-like_C"/>
</dbReference>
<evidence type="ECO:0000259" key="21">
    <source>
        <dbReference type="Pfam" id="PF21343"/>
    </source>
</evidence>
<dbReference type="GO" id="GO:0006631">
    <property type="term" value="P:fatty acid metabolic process"/>
    <property type="evidence" value="ECO:0007669"/>
    <property type="project" value="UniProtKB-ARBA"/>
</dbReference>
<comment type="catalytic activity">
    <reaction evidence="15">
        <text>eicosanoyl-CoA + oxidized [electron-transfer flavoprotein] + H(+) = (2E)-eicosenoyl-CoA + reduced [electron-transfer flavoprotein]</text>
        <dbReference type="Rhea" id="RHEA:47236"/>
        <dbReference type="Rhea" id="RHEA-COMP:10685"/>
        <dbReference type="Rhea" id="RHEA-COMP:10686"/>
        <dbReference type="ChEBI" id="CHEBI:15378"/>
        <dbReference type="ChEBI" id="CHEBI:57380"/>
        <dbReference type="ChEBI" id="CHEBI:57692"/>
        <dbReference type="ChEBI" id="CHEBI:58307"/>
        <dbReference type="ChEBI" id="CHEBI:74691"/>
    </reaction>
    <physiologicalReaction direction="left-to-right" evidence="15">
        <dbReference type="Rhea" id="RHEA:47237"/>
    </physiologicalReaction>
</comment>
<evidence type="ECO:0000259" key="20">
    <source>
        <dbReference type="Pfam" id="PF02771"/>
    </source>
</evidence>
<reference evidence="23" key="1">
    <citation type="submission" date="2025-08" db="UniProtKB">
        <authorList>
            <consortium name="RefSeq"/>
        </authorList>
    </citation>
    <scope>IDENTIFICATION</scope>
</reference>
<accession>A0A8B7XJM4</accession>